<accession>A0ABR1S726</accession>
<dbReference type="PANTHER" id="PTHR12774">
    <property type="entry name" value="PEROXISOMAL BIOGENESIS FACTOR 19"/>
    <property type="match status" value="1"/>
</dbReference>
<reference evidence="2 3" key="1">
    <citation type="submission" date="2023-01" db="EMBL/GenBank/DDBJ databases">
        <title>Analysis of 21 Apiospora genomes using comparative genomics revels a genus with tremendous synthesis potential of carbohydrate active enzymes and secondary metabolites.</title>
        <authorList>
            <person name="Sorensen T."/>
        </authorList>
    </citation>
    <scope>NUCLEOTIDE SEQUENCE [LARGE SCALE GENOMIC DNA]</scope>
    <source>
        <strain evidence="2 3">CBS 20057</strain>
    </source>
</reference>
<evidence type="ECO:0000313" key="3">
    <source>
        <dbReference type="Proteomes" id="UP001396898"/>
    </source>
</evidence>
<feature type="compositionally biased region" description="Low complexity" evidence="1">
    <location>
        <begin position="162"/>
        <end position="172"/>
    </location>
</feature>
<evidence type="ECO:0000313" key="2">
    <source>
        <dbReference type="EMBL" id="KAK8027573.1"/>
    </source>
</evidence>
<dbReference type="InterPro" id="IPR038322">
    <property type="entry name" value="Pex19_C_sf"/>
</dbReference>
<dbReference type="Pfam" id="PF04614">
    <property type="entry name" value="Pex19"/>
    <property type="match status" value="1"/>
</dbReference>
<comment type="caution">
    <text evidence="2">The sequence shown here is derived from an EMBL/GenBank/DDBJ whole genome shotgun (WGS) entry which is preliminary data.</text>
</comment>
<sequence>MPESHDGPANGESATKPDIATPAEHVTEAAPASTAAPTTTVDPGDPDEDDLDDLDDMLEEFSAAKIDPKKTGASAPGAAKAATNPTTTAKSVPTVPTLAGDVPGADLDDFSEDEFQKQLQAGMVELMGDLDKNPEMQAQFETIFKELGAAAAVDGETPPAPAAAATSSSSAPKQPAGGSSAPKSADKIAADLSADATFQETIRRTMARMQESGDQATAAAAAEGSEEDFMAEMLKAMKDMPGGGTGEGSEEEFSKMLMGMMEQLTNKEILYEPMKELSDKYPGWLEKNRAGLSADDKTKYEEQCRLVREMVQKFEEPTYKDENVADREYIVERMQKMQSSGSPPADLVGDMPSAKEVLDMPDESCAPQ</sequence>
<gene>
    <name evidence="2" type="ORF">PG991_004629</name>
</gene>
<keyword evidence="3" id="KW-1185">Reference proteome</keyword>
<protein>
    <submittedName>
        <fullName evidence="2">Uncharacterized protein</fullName>
    </submittedName>
</protein>
<feature type="compositionally biased region" description="Acidic residues" evidence="1">
    <location>
        <begin position="44"/>
        <end position="59"/>
    </location>
</feature>
<feature type="compositionally biased region" description="Low complexity" evidence="1">
    <location>
        <begin position="28"/>
        <end position="43"/>
    </location>
</feature>
<feature type="region of interest" description="Disordered" evidence="1">
    <location>
        <begin position="154"/>
        <end position="186"/>
    </location>
</feature>
<dbReference type="Proteomes" id="UP001396898">
    <property type="component" value="Unassembled WGS sequence"/>
</dbReference>
<dbReference type="Gene3D" id="1.20.120.900">
    <property type="entry name" value="Pex19, mPTS binding domain"/>
    <property type="match status" value="1"/>
</dbReference>
<evidence type="ECO:0000256" key="1">
    <source>
        <dbReference type="SAM" id="MobiDB-lite"/>
    </source>
</evidence>
<dbReference type="InterPro" id="IPR006708">
    <property type="entry name" value="Pex19"/>
</dbReference>
<feature type="compositionally biased region" description="Low complexity" evidence="1">
    <location>
        <begin position="71"/>
        <end position="91"/>
    </location>
</feature>
<name>A0ABR1S726_9PEZI</name>
<dbReference type="PANTHER" id="PTHR12774:SF2">
    <property type="entry name" value="PEROXISOMAL BIOGENESIS FACTOR 19"/>
    <property type="match status" value="1"/>
</dbReference>
<proteinExistence type="predicted"/>
<feature type="region of interest" description="Disordered" evidence="1">
    <location>
        <begin position="1"/>
        <end position="109"/>
    </location>
</feature>
<organism evidence="2 3">
    <name type="scientific">Apiospora marii</name>
    <dbReference type="NCBI Taxonomy" id="335849"/>
    <lineage>
        <taxon>Eukaryota</taxon>
        <taxon>Fungi</taxon>
        <taxon>Dikarya</taxon>
        <taxon>Ascomycota</taxon>
        <taxon>Pezizomycotina</taxon>
        <taxon>Sordariomycetes</taxon>
        <taxon>Xylariomycetidae</taxon>
        <taxon>Amphisphaeriales</taxon>
        <taxon>Apiosporaceae</taxon>
        <taxon>Apiospora</taxon>
    </lineage>
</organism>
<dbReference type="EMBL" id="JAQQWI010000007">
    <property type="protein sequence ID" value="KAK8027573.1"/>
    <property type="molecule type" value="Genomic_DNA"/>
</dbReference>
<feature type="region of interest" description="Disordered" evidence="1">
    <location>
        <begin position="335"/>
        <end position="368"/>
    </location>
</feature>